<dbReference type="InterPro" id="IPR005829">
    <property type="entry name" value="Sugar_transporter_CS"/>
</dbReference>
<feature type="transmembrane region" description="Helical" evidence="9">
    <location>
        <begin position="417"/>
        <end position="438"/>
    </location>
</feature>
<accession>A0AAD7CZQ3</accession>
<dbReference type="Gene3D" id="1.20.1250.20">
    <property type="entry name" value="MFS general substrate transporter like domains"/>
    <property type="match status" value="1"/>
</dbReference>
<feature type="transmembrane region" description="Helical" evidence="9">
    <location>
        <begin position="513"/>
        <end position="531"/>
    </location>
</feature>
<feature type="transmembrane region" description="Helical" evidence="9">
    <location>
        <begin position="447"/>
        <end position="468"/>
    </location>
</feature>
<feature type="transmembrane region" description="Helical" evidence="9">
    <location>
        <begin position="380"/>
        <end position="405"/>
    </location>
</feature>
<dbReference type="PANTHER" id="PTHR48022">
    <property type="entry name" value="PLASTIDIC GLUCOSE TRANSPORTER 4"/>
    <property type="match status" value="1"/>
</dbReference>
<evidence type="ECO:0000256" key="4">
    <source>
        <dbReference type="ARBA" id="ARBA00022692"/>
    </source>
</evidence>
<keyword evidence="12" id="KW-1185">Reference proteome</keyword>
<organism evidence="11 12">
    <name type="scientific">Mycena rosella</name>
    <name type="common">Pink bonnet</name>
    <name type="synonym">Agaricus rosellus</name>
    <dbReference type="NCBI Taxonomy" id="1033263"/>
    <lineage>
        <taxon>Eukaryota</taxon>
        <taxon>Fungi</taxon>
        <taxon>Dikarya</taxon>
        <taxon>Basidiomycota</taxon>
        <taxon>Agaricomycotina</taxon>
        <taxon>Agaricomycetes</taxon>
        <taxon>Agaricomycetidae</taxon>
        <taxon>Agaricales</taxon>
        <taxon>Marasmiineae</taxon>
        <taxon>Mycenaceae</taxon>
        <taxon>Mycena</taxon>
    </lineage>
</organism>
<dbReference type="InterPro" id="IPR005828">
    <property type="entry name" value="MFS_sugar_transport-like"/>
</dbReference>
<evidence type="ECO:0000256" key="6">
    <source>
        <dbReference type="ARBA" id="ARBA00023136"/>
    </source>
</evidence>
<dbReference type="PROSITE" id="PS50850">
    <property type="entry name" value="MFS"/>
    <property type="match status" value="1"/>
</dbReference>
<comment type="caution">
    <text evidence="11">The sequence shown here is derived from an EMBL/GenBank/DDBJ whole genome shotgun (WGS) entry which is preliminary data.</text>
</comment>
<feature type="transmembrane region" description="Helical" evidence="9">
    <location>
        <begin position="256"/>
        <end position="277"/>
    </location>
</feature>
<sequence>MNPWHGFDRPRQMTTPHRALANWYSDAGLASHDPQPTLALIMQIVKYIWLAASDTQIEHAKFKNGPRRTPAEQKAALQAALAIDPGVERWSARAFQLYLVTLVVCFCAGDSGFDGTVMGGVNAMHQYQTYFGLSGSGSKTGYACRAISARRAALTAFHPESFRDLHSRLVLWDYPRLCVPGSAYQRPYLPDRFGRRFAMFTGNGLLIIGAIITAMADSKSKFLGGRFLTGFGSGIGGAAAKSYLAEITPPQTRGMYLGFLNSFYYVGQMVATGMMVSTQSFASNWSWRLPLFVQVVPAALNFLFIFFCPESPRWLYTRGKTDEARRILARFHSSNGDPDSPLVALEIEEIEEKIALDGADKKWWDFRPLFRTRGDRNRTYMVILIGFFGQLSGNGLITYFLPILLKNAGITSQSRQLTLNFVNSITSYAGALFGSFMVDRIGRRKNLLISTGALVVMLAIISGLLSSYGSAARANAGITFIYLFMVIFSFGWTAMQALYPAEVLSYEVRAKGLAFLGICSQSASLITTFGMPSAIEALQWKIYLVYMCWDAFEWVVIYFFVVETKGLTLEEITEVFEQPNPRKYSTQKLREDL</sequence>
<keyword evidence="3 8" id="KW-0813">Transport</keyword>
<dbReference type="AlphaFoldDB" id="A0AAD7CZQ3"/>
<dbReference type="PROSITE" id="PS00217">
    <property type="entry name" value="SUGAR_TRANSPORT_2"/>
    <property type="match status" value="1"/>
</dbReference>
<dbReference type="InterPro" id="IPR050360">
    <property type="entry name" value="MFS_Sugar_Transporters"/>
</dbReference>
<evidence type="ECO:0000313" key="12">
    <source>
        <dbReference type="Proteomes" id="UP001221757"/>
    </source>
</evidence>
<gene>
    <name evidence="11" type="ORF">B0H17DRAFT_1209453</name>
</gene>
<dbReference type="FunFam" id="1.20.1250.20:FF:000134">
    <property type="entry name" value="MFS sugar transporter protein"/>
    <property type="match status" value="1"/>
</dbReference>
<feature type="transmembrane region" description="Helical" evidence="9">
    <location>
        <begin position="197"/>
        <end position="216"/>
    </location>
</feature>
<dbReference type="GO" id="GO:0016020">
    <property type="term" value="C:membrane"/>
    <property type="evidence" value="ECO:0007669"/>
    <property type="project" value="UniProtKB-SubCell"/>
</dbReference>
<comment type="catalytic activity">
    <reaction evidence="7">
        <text>myo-inositol(out) + H(+)(out) = myo-inositol(in) + H(+)(in)</text>
        <dbReference type="Rhea" id="RHEA:60364"/>
        <dbReference type="ChEBI" id="CHEBI:15378"/>
        <dbReference type="ChEBI" id="CHEBI:17268"/>
    </reaction>
</comment>
<evidence type="ECO:0000256" key="8">
    <source>
        <dbReference type="RuleBase" id="RU003346"/>
    </source>
</evidence>
<feature type="transmembrane region" description="Helical" evidence="9">
    <location>
        <begin position="222"/>
        <end position="244"/>
    </location>
</feature>
<dbReference type="Pfam" id="PF00083">
    <property type="entry name" value="Sugar_tr"/>
    <property type="match status" value="1"/>
</dbReference>
<dbReference type="NCBIfam" id="TIGR00879">
    <property type="entry name" value="SP"/>
    <property type="match status" value="1"/>
</dbReference>
<feature type="transmembrane region" description="Helical" evidence="9">
    <location>
        <begin position="289"/>
        <end position="308"/>
    </location>
</feature>
<dbReference type="PROSITE" id="PS00216">
    <property type="entry name" value="SUGAR_TRANSPORT_1"/>
    <property type="match status" value="1"/>
</dbReference>
<keyword evidence="6 9" id="KW-0472">Membrane</keyword>
<reference evidence="11" key="1">
    <citation type="submission" date="2023-03" db="EMBL/GenBank/DDBJ databases">
        <title>Massive genome expansion in bonnet fungi (Mycena s.s.) driven by repeated elements and novel gene families across ecological guilds.</title>
        <authorList>
            <consortium name="Lawrence Berkeley National Laboratory"/>
            <person name="Harder C.B."/>
            <person name="Miyauchi S."/>
            <person name="Viragh M."/>
            <person name="Kuo A."/>
            <person name="Thoen E."/>
            <person name="Andreopoulos B."/>
            <person name="Lu D."/>
            <person name="Skrede I."/>
            <person name="Drula E."/>
            <person name="Henrissat B."/>
            <person name="Morin E."/>
            <person name="Kohler A."/>
            <person name="Barry K."/>
            <person name="LaButti K."/>
            <person name="Morin E."/>
            <person name="Salamov A."/>
            <person name="Lipzen A."/>
            <person name="Mereny Z."/>
            <person name="Hegedus B."/>
            <person name="Baldrian P."/>
            <person name="Stursova M."/>
            <person name="Weitz H."/>
            <person name="Taylor A."/>
            <person name="Grigoriev I.V."/>
            <person name="Nagy L.G."/>
            <person name="Martin F."/>
            <person name="Kauserud H."/>
        </authorList>
    </citation>
    <scope>NUCLEOTIDE SEQUENCE</scope>
    <source>
        <strain evidence="11">CBHHK067</strain>
    </source>
</reference>
<dbReference type="SUPFAM" id="SSF103473">
    <property type="entry name" value="MFS general substrate transporter"/>
    <property type="match status" value="1"/>
</dbReference>
<evidence type="ECO:0000256" key="5">
    <source>
        <dbReference type="ARBA" id="ARBA00022989"/>
    </source>
</evidence>
<evidence type="ECO:0000256" key="3">
    <source>
        <dbReference type="ARBA" id="ARBA00022448"/>
    </source>
</evidence>
<dbReference type="EMBL" id="JARKIE010000183">
    <property type="protein sequence ID" value="KAJ7670227.1"/>
    <property type="molecule type" value="Genomic_DNA"/>
</dbReference>
<evidence type="ECO:0000256" key="2">
    <source>
        <dbReference type="ARBA" id="ARBA00010992"/>
    </source>
</evidence>
<feature type="domain" description="Major facilitator superfamily (MFS) profile" evidence="10">
    <location>
        <begin position="100"/>
        <end position="565"/>
    </location>
</feature>
<dbReference type="GO" id="GO:0005351">
    <property type="term" value="F:carbohydrate:proton symporter activity"/>
    <property type="evidence" value="ECO:0007669"/>
    <property type="project" value="TreeGrafter"/>
</dbReference>
<comment type="similarity">
    <text evidence="2 8">Belongs to the major facilitator superfamily. Sugar transporter (TC 2.A.1.1) family.</text>
</comment>
<keyword evidence="4 9" id="KW-0812">Transmembrane</keyword>
<dbReference type="PANTHER" id="PTHR48022:SF79">
    <property type="entry name" value="LACTOSE PERMEASE, PUTATIVE (AFU_ORTHOLOGUE AFUA_6G01860)-RELATED"/>
    <property type="match status" value="1"/>
</dbReference>
<dbReference type="InterPro" id="IPR020846">
    <property type="entry name" value="MFS_dom"/>
</dbReference>
<dbReference type="Proteomes" id="UP001221757">
    <property type="component" value="Unassembled WGS sequence"/>
</dbReference>
<proteinExistence type="inferred from homology"/>
<evidence type="ECO:0000256" key="1">
    <source>
        <dbReference type="ARBA" id="ARBA00004141"/>
    </source>
</evidence>
<feature type="transmembrane region" description="Helical" evidence="9">
    <location>
        <begin position="480"/>
        <end position="501"/>
    </location>
</feature>
<evidence type="ECO:0000256" key="7">
    <source>
        <dbReference type="ARBA" id="ARBA00049119"/>
    </source>
</evidence>
<feature type="transmembrane region" description="Helical" evidence="9">
    <location>
        <begin position="543"/>
        <end position="562"/>
    </location>
</feature>
<protein>
    <submittedName>
        <fullName evidence="11">General substrate transporter</fullName>
    </submittedName>
</protein>
<dbReference type="InterPro" id="IPR036259">
    <property type="entry name" value="MFS_trans_sf"/>
</dbReference>
<dbReference type="InterPro" id="IPR003663">
    <property type="entry name" value="Sugar/inositol_transpt"/>
</dbReference>
<name>A0AAD7CZQ3_MYCRO</name>
<evidence type="ECO:0000313" key="11">
    <source>
        <dbReference type="EMBL" id="KAJ7670227.1"/>
    </source>
</evidence>
<evidence type="ECO:0000259" key="10">
    <source>
        <dbReference type="PROSITE" id="PS50850"/>
    </source>
</evidence>
<evidence type="ECO:0000256" key="9">
    <source>
        <dbReference type="SAM" id="Phobius"/>
    </source>
</evidence>
<keyword evidence="5 9" id="KW-1133">Transmembrane helix</keyword>
<comment type="subcellular location">
    <subcellularLocation>
        <location evidence="1">Membrane</location>
        <topology evidence="1">Multi-pass membrane protein</topology>
    </subcellularLocation>
</comment>